<sequence length="362" mass="41637">MKKPHPSRALSPQEQDALAAELDALRDSVVADLGERDARYIRRIVRISRYSAVFGRIALMFGFVPLLWPLAVLALGVSKILENMEIGHNVMHGQYDWMNDPRLNSQTYEWDNVGTSDNWRKTHNFKHHTYTNILGLDDDLGYDITRITGAQRWNPGYLLQPAYNVVFALLFQWGVALQDMKLGRYVLGRRPLTEMFAKLRPIVRKSGFQLFKDYLFFPLLAGPNLLAVLIGNLIANGMRNVWTYSIIHCGHFPAGVRIYTRAECKNESRGHWYARQMNGSANIEGSRLLYILSGHLSHQIEHHLFPDIPAHRYPEMAPKVREICERYGQHYATGPFIRQFGSVIGKFFLYAVPNLQRRPRTA</sequence>
<feature type="transmembrane region" description="Helical" evidence="1">
    <location>
        <begin position="214"/>
        <end position="235"/>
    </location>
</feature>
<feature type="transmembrane region" description="Helical" evidence="1">
    <location>
        <begin position="53"/>
        <end position="75"/>
    </location>
</feature>
<reference evidence="3 4" key="1">
    <citation type="submission" date="2013-04" db="EMBL/GenBank/DDBJ databases">
        <title>Oceanococcus atlanticus 22II-S10r2 Genome Sequencing.</title>
        <authorList>
            <person name="Lai Q."/>
            <person name="Li G."/>
            <person name="Shao Z."/>
        </authorList>
    </citation>
    <scope>NUCLEOTIDE SEQUENCE [LARGE SCALE GENOMIC DNA]</scope>
    <source>
        <strain evidence="3 4">22II-S10r2</strain>
    </source>
</reference>
<comment type="caution">
    <text evidence="3">The sequence shown here is derived from an EMBL/GenBank/DDBJ whole genome shotgun (WGS) entry which is preliminary data.</text>
</comment>
<keyword evidence="1" id="KW-0472">Membrane</keyword>
<gene>
    <name evidence="3" type="ORF">ATO7_08197</name>
</gene>
<dbReference type="RefSeq" id="WP_083561214.1">
    <property type="nucleotide sequence ID" value="NZ_AQQV01000002.1"/>
</dbReference>
<dbReference type="PANTHER" id="PTHR19353">
    <property type="entry name" value="FATTY ACID DESATURASE 2"/>
    <property type="match status" value="1"/>
</dbReference>
<protein>
    <submittedName>
        <fullName evidence="3">Fatty acid desaturase</fullName>
    </submittedName>
</protein>
<dbReference type="PANTHER" id="PTHR19353:SF84">
    <property type="entry name" value="ACYL-COA DELTA-9-DESATURASE, DESB"/>
    <property type="match status" value="1"/>
</dbReference>
<keyword evidence="1" id="KW-1133">Transmembrane helix</keyword>
<dbReference type="STRING" id="1317117.ATO7_08197"/>
<dbReference type="GO" id="GO:0016717">
    <property type="term" value="F:oxidoreductase activity, acting on paired donors, with oxidation of a pair of donors resulting in the reduction of molecular oxygen to two molecules of water"/>
    <property type="evidence" value="ECO:0007669"/>
    <property type="project" value="TreeGrafter"/>
</dbReference>
<dbReference type="EMBL" id="AQQV01000002">
    <property type="protein sequence ID" value="ORE87005.1"/>
    <property type="molecule type" value="Genomic_DNA"/>
</dbReference>
<feature type="domain" description="Fatty acid desaturase" evidence="2">
    <location>
        <begin position="66"/>
        <end position="333"/>
    </location>
</feature>
<evidence type="ECO:0000313" key="3">
    <source>
        <dbReference type="EMBL" id="ORE87005.1"/>
    </source>
</evidence>
<keyword evidence="4" id="KW-1185">Reference proteome</keyword>
<evidence type="ECO:0000313" key="4">
    <source>
        <dbReference type="Proteomes" id="UP000192342"/>
    </source>
</evidence>
<proteinExistence type="predicted"/>
<name>A0A1Y1SDD2_9GAMM</name>
<dbReference type="GO" id="GO:0016020">
    <property type="term" value="C:membrane"/>
    <property type="evidence" value="ECO:0007669"/>
    <property type="project" value="TreeGrafter"/>
</dbReference>
<dbReference type="InterPro" id="IPR005804">
    <property type="entry name" value="FA_desaturase_dom"/>
</dbReference>
<dbReference type="InterPro" id="IPR012171">
    <property type="entry name" value="Fatty_acid_desaturase"/>
</dbReference>
<accession>A0A1Y1SDD2</accession>
<dbReference type="OrthoDB" id="104711at2"/>
<keyword evidence="1" id="KW-0812">Transmembrane</keyword>
<evidence type="ECO:0000256" key="1">
    <source>
        <dbReference type="SAM" id="Phobius"/>
    </source>
</evidence>
<dbReference type="GO" id="GO:0006629">
    <property type="term" value="P:lipid metabolic process"/>
    <property type="evidence" value="ECO:0007669"/>
    <property type="project" value="InterPro"/>
</dbReference>
<organism evidence="3 4">
    <name type="scientific">Oceanococcus atlanticus</name>
    <dbReference type="NCBI Taxonomy" id="1317117"/>
    <lineage>
        <taxon>Bacteria</taxon>
        <taxon>Pseudomonadati</taxon>
        <taxon>Pseudomonadota</taxon>
        <taxon>Gammaproteobacteria</taxon>
        <taxon>Chromatiales</taxon>
        <taxon>Oceanococcaceae</taxon>
        <taxon>Oceanococcus</taxon>
    </lineage>
</organism>
<dbReference type="CDD" id="cd03506">
    <property type="entry name" value="Delta6-FADS-like"/>
    <property type="match status" value="1"/>
</dbReference>
<dbReference type="Proteomes" id="UP000192342">
    <property type="component" value="Unassembled WGS sequence"/>
</dbReference>
<dbReference type="AlphaFoldDB" id="A0A1Y1SDD2"/>
<dbReference type="Pfam" id="PF00487">
    <property type="entry name" value="FA_desaturase"/>
    <property type="match status" value="1"/>
</dbReference>
<evidence type="ECO:0000259" key="2">
    <source>
        <dbReference type="Pfam" id="PF00487"/>
    </source>
</evidence>